<dbReference type="InterPro" id="IPR009784">
    <property type="entry name" value="DUF1349"/>
</dbReference>
<evidence type="ECO:0000313" key="2">
    <source>
        <dbReference type="Proteomes" id="UP000053424"/>
    </source>
</evidence>
<dbReference type="STRING" id="686832.A0A0C2YJ47"/>
<keyword evidence="2" id="KW-1185">Reference proteome</keyword>
<dbReference type="AlphaFoldDB" id="A0A0C2YJ47"/>
<evidence type="ECO:0000313" key="1">
    <source>
        <dbReference type="EMBL" id="KIM49798.1"/>
    </source>
</evidence>
<proteinExistence type="predicted"/>
<dbReference type="Pfam" id="PF07081">
    <property type="entry name" value="DUF1349"/>
    <property type="match status" value="1"/>
</dbReference>
<sequence length="235" mass="26377">MAEAHTPKLKLHHGSSAMAISQDEPVLDLPTTMSYPALTIRAHPKTDLWRKPPHTDIDNAPIFLISAPIDLHRFHSARVTVSGAWNTLYDQGGLALFIPDEDIKKWVKTGIEYVWGKPFVGTVATSRWSDWSLVPLPESANGKVTIQVERETKGDERVESLWIYIINEETGEKLGIREITWWFRHDIVGGETSEAPRSLLIGVYGARPTVPEGAGREKEELAVKLEGFEVKLFED</sequence>
<organism evidence="1 2">
    <name type="scientific">Hebeloma cylindrosporum</name>
    <dbReference type="NCBI Taxonomy" id="76867"/>
    <lineage>
        <taxon>Eukaryota</taxon>
        <taxon>Fungi</taxon>
        <taxon>Dikarya</taxon>
        <taxon>Basidiomycota</taxon>
        <taxon>Agaricomycotina</taxon>
        <taxon>Agaricomycetes</taxon>
        <taxon>Agaricomycetidae</taxon>
        <taxon>Agaricales</taxon>
        <taxon>Agaricineae</taxon>
        <taxon>Hymenogastraceae</taxon>
        <taxon>Hebeloma</taxon>
    </lineage>
</organism>
<dbReference type="Gene3D" id="2.60.120.200">
    <property type="match status" value="1"/>
</dbReference>
<reference evidence="2" key="2">
    <citation type="submission" date="2015-01" db="EMBL/GenBank/DDBJ databases">
        <title>Evolutionary Origins and Diversification of the Mycorrhizal Mutualists.</title>
        <authorList>
            <consortium name="DOE Joint Genome Institute"/>
            <consortium name="Mycorrhizal Genomics Consortium"/>
            <person name="Kohler A."/>
            <person name="Kuo A."/>
            <person name="Nagy L.G."/>
            <person name="Floudas D."/>
            <person name="Copeland A."/>
            <person name="Barry K.W."/>
            <person name="Cichocki N."/>
            <person name="Veneault-Fourrey C."/>
            <person name="LaButti K."/>
            <person name="Lindquist E.A."/>
            <person name="Lipzen A."/>
            <person name="Lundell T."/>
            <person name="Morin E."/>
            <person name="Murat C."/>
            <person name="Riley R."/>
            <person name="Ohm R."/>
            <person name="Sun H."/>
            <person name="Tunlid A."/>
            <person name="Henrissat B."/>
            <person name="Grigoriev I.V."/>
            <person name="Hibbett D.S."/>
            <person name="Martin F."/>
        </authorList>
    </citation>
    <scope>NUCLEOTIDE SEQUENCE [LARGE SCALE GENOMIC DNA]</scope>
    <source>
        <strain evidence="2">h7</strain>
    </source>
</reference>
<dbReference type="PANTHER" id="PTHR35332:SF2">
    <property type="entry name" value="REGULATION OF ENOLASE PROTEIN 1"/>
    <property type="match status" value="1"/>
</dbReference>
<dbReference type="HOGENOM" id="CLU_077442_2_0_1"/>
<dbReference type="EMBL" id="KN831768">
    <property type="protein sequence ID" value="KIM49798.1"/>
    <property type="molecule type" value="Genomic_DNA"/>
</dbReference>
<accession>A0A0C2YJ47</accession>
<dbReference type="OrthoDB" id="42525at2759"/>
<gene>
    <name evidence="1" type="ORF">M413DRAFT_438928</name>
</gene>
<reference evidence="1 2" key="1">
    <citation type="submission" date="2014-04" db="EMBL/GenBank/DDBJ databases">
        <authorList>
            <consortium name="DOE Joint Genome Institute"/>
            <person name="Kuo A."/>
            <person name="Gay G."/>
            <person name="Dore J."/>
            <person name="Kohler A."/>
            <person name="Nagy L.G."/>
            <person name="Floudas D."/>
            <person name="Copeland A."/>
            <person name="Barry K.W."/>
            <person name="Cichocki N."/>
            <person name="Veneault-Fourrey C."/>
            <person name="LaButti K."/>
            <person name="Lindquist E.A."/>
            <person name="Lipzen A."/>
            <person name="Lundell T."/>
            <person name="Morin E."/>
            <person name="Murat C."/>
            <person name="Sun H."/>
            <person name="Tunlid A."/>
            <person name="Henrissat B."/>
            <person name="Grigoriev I.V."/>
            <person name="Hibbett D.S."/>
            <person name="Martin F."/>
            <person name="Nordberg H.P."/>
            <person name="Cantor M.N."/>
            <person name="Hua S.X."/>
        </authorList>
    </citation>
    <scope>NUCLEOTIDE SEQUENCE [LARGE SCALE GENOMIC DNA]</scope>
    <source>
        <strain evidence="2">h7</strain>
    </source>
</reference>
<protein>
    <submittedName>
        <fullName evidence="1">Uncharacterized protein</fullName>
    </submittedName>
</protein>
<dbReference type="PANTHER" id="PTHR35332">
    <property type="entry name" value="REGULATION OF ENOLASE PROTEIN 1"/>
    <property type="match status" value="1"/>
</dbReference>
<dbReference type="Proteomes" id="UP000053424">
    <property type="component" value="Unassembled WGS sequence"/>
</dbReference>
<name>A0A0C2YJ47_HEBCY</name>